<dbReference type="Gene3D" id="1.10.3910.10">
    <property type="entry name" value="SP0561-like"/>
    <property type="match status" value="1"/>
</dbReference>
<reference evidence="2" key="1">
    <citation type="submission" date="2019-08" db="EMBL/GenBank/DDBJ databases">
        <authorList>
            <person name="Kucharzyk K."/>
            <person name="Murdoch R.W."/>
            <person name="Higgins S."/>
            <person name="Loffler F."/>
        </authorList>
    </citation>
    <scope>NUCLEOTIDE SEQUENCE</scope>
</reference>
<gene>
    <name evidence="2" type="ORF">SDC9_39166</name>
</gene>
<sequence>METKLIITPKTKVLQLIETYPQLEDLLINMVPAFEKLKNPVLRKTVAKIATLQQAAAIGHLRTEELINTLRKAVGQELADITGDSQFVTKQPDWFNGTKVVQEFDIREMLLAGEHPVNQVISDLNRLNSGEIYKLVAPFLPAPLIEKAGSLNFSHWVKQEGEELFIIYFSR</sequence>
<proteinExistence type="predicted"/>
<dbReference type="SUPFAM" id="SSF140683">
    <property type="entry name" value="SP0561-like"/>
    <property type="match status" value="1"/>
</dbReference>
<protein>
    <recommendedName>
        <fullName evidence="1">DUF1858 domain-containing protein</fullName>
    </recommendedName>
</protein>
<comment type="caution">
    <text evidence="2">The sequence shown here is derived from an EMBL/GenBank/DDBJ whole genome shotgun (WGS) entry which is preliminary data.</text>
</comment>
<feature type="domain" description="DUF1858" evidence="1">
    <location>
        <begin position="7"/>
        <end position="67"/>
    </location>
</feature>
<dbReference type="InterPro" id="IPR038062">
    <property type="entry name" value="ScdA-like_N_sf"/>
</dbReference>
<organism evidence="2">
    <name type="scientific">bioreactor metagenome</name>
    <dbReference type="NCBI Taxonomy" id="1076179"/>
    <lineage>
        <taxon>unclassified sequences</taxon>
        <taxon>metagenomes</taxon>
        <taxon>ecological metagenomes</taxon>
    </lineage>
</organism>
<dbReference type="EMBL" id="VSSQ01000379">
    <property type="protein sequence ID" value="MPL93042.1"/>
    <property type="molecule type" value="Genomic_DNA"/>
</dbReference>
<name>A0A644VR96_9ZZZZ</name>
<accession>A0A644VR96</accession>
<dbReference type="Pfam" id="PF08984">
    <property type="entry name" value="DUF1858"/>
    <property type="match status" value="1"/>
</dbReference>
<evidence type="ECO:0000313" key="2">
    <source>
        <dbReference type="EMBL" id="MPL93042.1"/>
    </source>
</evidence>
<dbReference type="InterPro" id="IPR015077">
    <property type="entry name" value="DUF1858"/>
</dbReference>
<evidence type="ECO:0000259" key="1">
    <source>
        <dbReference type="Pfam" id="PF08984"/>
    </source>
</evidence>
<dbReference type="AlphaFoldDB" id="A0A644VR96"/>